<dbReference type="GO" id="GO:0004591">
    <property type="term" value="F:oxoglutarate dehydrogenase (succinyl-transferring) activity"/>
    <property type="evidence" value="ECO:0007669"/>
    <property type="project" value="UniProtKB-EC"/>
</dbReference>
<dbReference type="PIRSF" id="PIRSF000157">
    <property type="entry name" value="Oxoglu_dh_E1"/>
    <property type="match status" value="1"/>
</dbReference>
<dbReference type="Proteomes" id="UP001385951">
    <property type="component" value="Unassembled WGS sequence"/>
</dbReference>
<dbReference type="Gene3D" id="3.40.50.11610">
    <property type="entry name" value="Multifunctional 2-oxoglutarate metabolism enzyme, C-terminal domain"/>
    <property type="match status" value="1"/>
</dbReference>
<dbReference type="Gene3D" id="3.40.50.12470">
    <property type="match status" value="1"/>
</dbReference>
<dbReference type="EMBL" id="JASBNA010000007">
    <property type="protein sequence ID" value="KAK7690105.1"/>
    <property type="molecule type" value="Genomic_DNA"/>
</dbReference>
<dbReference type="EC" id="1.2.4.2" evidence="5"/>
<dbReference type="FunFam" id="1.10.287.1150:FF:000002">
    <property type="entry name" value="2-oxoglutarate dehydrogenase E1 component"/>
    <property type="match status" value="1"/>
</dbReference>
<dbReference type="Gene3D" id="3.40.50.970">
    <property type="match status" value="1"/>
</dbReference>
<dbReference type="Pfam" id="PF16870">
    <property type="entry name" value="OxoGdeHyase_C"/>
    <property type="match status" value="1"/>
</dbReference>
<dbReference type="Pfam" id="PF16078">
    <property type="entry name" value="2-oxogl_dehyd_N"/>
    <property type="match status" value="1"/>
</dbReference>
<evidence type="ECO:0000256" key="9">
    <source>
        <dbReference type="ARBA" id="ARBA00022946"/>
    </source>
</evidence>
<name>A0AAW0G9P3_9APHY</name>
<dbReference type="FunFam" id="3.40.50.11610:FF:000009">
    <property type="entry name" value="2-oxoglutarate dehydrogenase E1 component"/>
    <property type="match status" value="1"/>
</dbReference>
<evidence type="ECO:0000256" key="10">
    <source>
        <dbReference type="ARBA" id="ARBA00023002"/>
    </source>
</evidence>
<comment type="subcellular location">
    <subcellularLocation>
        <location evidence="3">Mitochondrion matrix</location>
    </subcellularLocation>
</comment>
<dbReference type="NCBIfam" id="NF008907">
    <property type="entry name" value="PRK12270.1"/>
    <property type="match status" value="1"/>
</dbReference>
<dbReference type="AlphaFoldDB" id="A0AAW0G9P3"/>
<dbReference type="SUPFAM" id="SSF52518">
    <property type="entry name" value="Thiamin diphosphate-binding fold (THDP-binding)"/>
    <property type="match status" value="2"/>
</dbReference>
<dbReference type="SMART" id="SM00861">
    <property type="entry name" value="Transket_pyr"/>
    <property type="match status" value="1"/>
</dbReference>
<dbReference type="FunFam" id="3.40.50.12470:FF:000003">
    <property type="entry name" value="2-oxoglutarate dehydrogenase E1 component"/>
    <property type="match status" value="1"/>
</dbReference>
<dbReference type="InterPro" id="IPR005475">
    <property type="entry name" value="Transketolase-like_Pyr-bd"/>
</dbReference>
<dbReference type="CDD" id="cd02016">
    <property type="entry name" value="TPP_E1_OGDC_like"/>
    <property type="match status" value="1"/>
</dbReference>
<dbReference type="GO" id="GO:0045252">
    <property type="term" value="C:oxoglutarate dehydrogenase complex"/>
    <property type="evidence" value="ECO:0007669"/>
    <property type="project" value="TreeGrafter"/>
</dbReference>
<dbReference type="InterPro" id="IPR032106">
    <property type="entry name" value="2-oxogl_dehyd_N"/>
</dbReference>
<evidence type="ECO:0000256" key="8">
    <source>
        <dbReference type="ARBA" id="ARBA00022842"/>
    </source>
</evidence>
<gene>
    <name evidence="18" type="ORF">QCA50_006753</name>
</gene>
<dbReference type="InterPro" id="IPR001017">
    <property type="entry name" value="DH_E1"/>
</dbReference>
<evidence type="ECO:0000256" key="14">
    <source>
        <dbReference type="ARBA" id="ARBA00040267"/>
    </source>
</evidence>
<evidence type="ECO:0000256" key="5">
    <source>
        <dbReference type="ARBA" id="ARBA00012280"/>
    </source>
</evidence>
<dbReference type="PANTHER" id="PTHR23152">
    <property type="entry name" value="2-OXOGLUTARATE DEHYDROGENASE"/>
    <property type="match status" value="1"/>
</dbReference>
<dbReference type="InterPro" id="IPR029061">
    <property type="entry name" value="THDP-binding"/>
</dbReference>
<sequence length="1005" mass="113026">MFQRPAAGLLRRWPNVALRSRWQGYQLTSIRAYATPAKAPSPNDAFANGTNAYYAEQMYRHWKQDPKSVHPSWDAYFAGMDKGLSSPQAFQPPPNLVPTGGAPALHVGGGAELDDHLKTQLLVRAYQVRGHHVADLDPLGILDPDLSDATPPELELSRYGFSERDLDKQITLGPGILPHFATEDRKTMSLGEIIKLCKRIYCGAVGIQYVHIPDKEQCDWIRERVEIPKPWNYTVDEKRMVLDRLIWSESFEKFMASKYPNEKRFGLEGCESLVPGMKALIDRSVEHGVKHITIGMPHRGRLNVLANVIRKPIEAILNEFSGASEDDVFPAGDVKYHLGANYVRPTPSGKKVSLSLVANPSHLEAEDPVVLGKTRALQHFENDETTHNTAMGVLLHGDAAFAGQGVVYETMGFHNLPNYGTGGTIHLIVNNQIGFTTDPRFSRSTPYPSDIAKAIDAPIFHVNGDNVEAVNFVCQLAADWRAKWKTDVVIDIVCYRRYGHNETDQPSFTQPRMYKAIEKHPSPLTQYSKFLVQRGTFTEKDIEEHKKWVWGMLETAAAGAKDYVPTSKEWLSTSWPGFPSPKQLAEETLPTAATGAHEETLKRIGRKIATFPEGFKPHKNLARILTTRGKTIEEGKNIDWATAEALAIGSLALDKIHVRISGQDVERGTFSQRHAVIHDQENEAQYLPLNDLGSNQARFVVCNSSLSEFGTLGFELGYSLVSPDSLTVWEAQFGDFANNAQCIIDQFIASGERKWLQRTGLVVNLPHGFDGQGPEHSSGRLERFLQLCDDHPDIFPSPEKIERQHQDCNMQIVYPTTPANYFHVLRRQIYRDFRKPLIVFFSKYLLRHPKARSDLSEMVDDTHFLRYIPDPHPEGELVAPEEIRRHILCSGQVYHYLLAEREARGIKDVVISRVEQISPFPYDLVTPHLDTYPNADILWCQEEPLNNGAWTYVAPRLLTAANETQHHKGKYPIHAGRNPTSSVATGSKTQHKKQIEAFLDKAFGA</sequence>
<evidence type="ECO:0000313" key="19">
    <source>
        <dbReference type="Proteomes" id="UP001385951"/>
    </source>
</evidence>
<proteinExistence type="inferred from homology"/>
<keyword evidence="8" id="KW-0460">Magnesium</keyword>
<evidence type="ECO:0000256" key="4">
    <source>
        <dbReference type="ARBA" id="ARBA00006936"/>
    </source>
</evidence>
<evidence type="ECO:0000256" key="3">
    <source>
        <dbReference type="ARBA" id="ARBA00004305"/>
    </source>
</evidence>
<protein>
    <recommendedName>
        <fullName evidence="14">2-oxoglutarate dehydrogenase, mitochondrial</fullName>
        <ecNumber evidence="5">1.2.4.2</ecNumber>
    </recommendedName>
    <alternativeName>
        <fullName evidence="15">2-oxoglutarate dehydrogenase complex component E1</fullName>
    </alternativeName>
</protein>
<keyword evidence="10" id="KW-0560">Oxidoreductase</keyword>
<dbReference type="GO" id="GO:0046872">
    <property type="term" value="F:metal ion binding"/>
    <property type="evidence" value="ECO:0007669"/>
    <property type="project" value="UniProtKB-KW"/>
</dbReference>
<feature type="domain" description="Transketolase-like pyrimidine-binding" evidence="17">
    <location>
        <begin position="638"/>
        <end position="848"/>
    </location>
</feature>
<comment type="caution">
    <text evidence="18">The sequence shown here is derived from an EMBL/GenBank/DDBJ whole genome shotgun (WGS) entry which is preliminary data.</text>
</comment>
<organism evidence="18 19">
    <name type="scientific">Cerrena zonata</name>
    <dbReference type="NCBI Taxonomy" id="2478898"/>
    <lineage>
        <taxon>Eukaryota</taxon>
        <taxon>Fungi</taxon>
        <taxon>Dikarya</taxon>
        <taxon>Basidiomycota</taxon>
        <taxon>Agaricomycotina</taxon>
        <taxon>Agaricomycetes</taxon>
        <taxon>Polyporales</taxon>
        <taxon>Cerrenaceae</taxon>
        <taxon>Cerrena</taxon>
    </lineage>
</organism>
<evidence type="ECO:0000256" key="6">
    <source>
        <dbReference type="ARBA" id="ARBA00022532"/>
    </source>
</evidence>
<dbReference type="FunFam" id="3.40.50.970:FF:000002">
    <property type="entry name" value="2-oxoglutarate dehydrogenase, E1 component"/>
    <property type="match status" value="1"/>
</dbReference>
<dbReference type="InterPro" id="IPR042179">
    <property type="entry name" value="KGD_C_sf"/>
</dbReference>
<evidence type="ECO:0000256" key="2">
    <source>
        <dbReference type="ARBA" id="ARBA00001964"/>
    </source>
</evidence>
<evidence type="ECO:0000313" key="18">
    <source>
        <dbReference type="EMBL" id="KAK7690105.1"/>
    </source>
</evidence>
<dbReference type="Pfam" id="PF02779">
    <property type="entry name" value="Transket_pyr"/>
    <property type="match status" value="1"/>
</dbReference>
<evidence type="ECO:0000256" key="13">
    <source>
        <dbReference type="ARBA" id="ARBA00037426"/>
    </source>
</evidence>
<dbReference type="NCBIfam" id="NF006914">
    <property type="entry name" value="PRK09404.1"/>
    <property type="match status" value="1"/>
</dbReference>
<keyword evidence="19" id="KW-1185">Reference proteome</keyword>
<keyword evidence="7" id="KW-0479">Metal-binding</keyword>
<dbReference type="GO" id="GO:0030976">
    <property type="term" value="F:thiamine pyrophosphate binding"/>
    <property type="evidence" value="ECO:0007669"/>
    <property type="project" value="InterPro"/>
</dbReference>
<keyword evidence="12" id="KW-0496">Mitochondrion</keyword>
<evidence type="ECO:0000256" key="12">
    <source>
        <dbReference type="ARBA" id="ARBA00023128"/>
    </source>
</evidence>
<dbReference type="Gene3D" id="1.10.287.1150">
    <property type="entry name" value="TPP helical domain"/>
    <property type="match status" value="1"/>
</dbReference>
<dbReference type="Pfam" id="PF00676">
    <property type="entry name" value="E1_dh"/>
    <property type="match status" value="1"/>
</dbReference>
<comment type="function">
    <text evidence="13">The 2-oxoglutarate dehydrogenase complex catalyzes the overall conversion of 2-oxoglutarate to succinyl-CoA and CO(2). It contains multiple copies of three enzymatic components: 2-oxoglutarate dehydrogenase (E1), dihydrolipoamide succinyltransferase (E2) and lipoamide dehydrogenase (E3).</text>
</comment>
<dbReference type="InterPro" id="IPR031717">
    <property type="entry name" value="ODO-1/KGD_C"/>
</dbReference>
<keyword evidence="9" id="KW-0809">Transit peptide</keyword>
<comment type="cofactor">
    <cofactor evidence="2">
        <name>thiamine diphosphate</name>
        <dbReference type="ChEBI" id="CHEBI:58937"/>
    </cofactor>
</comment>
<reference evidence="18 19" key="1">
    <citation type="submission" date="2022-09" db="EMBL/GenBank/DDBJ databases">
        <authorList>
            <person name="Palmer J.M."/>
        </authorList>
    </citation>
    <scope>NUCLEOTIDE SEQUENCE [LARGE SCALE GENOMIC DNA]</scope>
    <source>
        <strain evidence="18 19">DSM 7382</strain>
    </source>
</reference>
<evidence type="ECO:0000256" key="1">
    <source>
        <dbReference type="ARBA" id="ARBA00001946"/>
    </source>
</evidence>
<keyword evidence="6" id="KW-0816">Tricarboxylic acid cycle</keyword>
<keyword evidence="11" id="KW-0786">Thiamine pyrophosphate</keyword>
<comment type="catalytic activity">
    <reaction evidence="16">
        <text>N(6)-[(R)-lipoyl]-L-lysyl-[protein] + 2-oxoglutarate + H(+) = N(6)-[(R)-S(8)-succinyldihydrolipoyl]-L-lysyl-[protein] + CO2</text>
        <dbReference type="Rhea" id="RHEA:12188"/>
        <dbReference type="Rhea" id="RHEA-COMP:10474"/>
        <dbReference type="Rhea" id="RHEA-COMP:20092"/>
        <dbReference type="ChEBI" id="CHEBI:15378"/>
        <dbReference type="ChEBI" id="CHEBI:16526"/>
        <dbReference type="ChEBI" id="CHEBI:16810"/>
        <dbReference type="ChEBI" id="CHEBI:83099"/>
        <dbReference type="ChEBI" id="CHEBI:83120"/>
        <dbReference type="EC" id="1.2.4.2"/>
    </reaction>
</comment>
<dbReference type="GO" id="GO:0005759">
    <property type="term" value="C:mitochondrial matrix"/>
    <property type="evidence" value="ECO:0007669"/>
    <property type="project" value="UniProtKB-SubCell"/>
</dbReference>
<dbReference type="InterPro" id="IPR011603">
    <property type="entry name" value="2oxoglutarate_DH_E1"/>
</dbReference>
<evidence type="ECO:0000256" key="7">
    <source>
        <dbReference type="ARBA" id="ARBA00022723"/>
    </source>
</evidence>
<dbReference type="PANTHER" id="PTHR23152:SF4">
    <property type="entry name" value="2-OXOADIPATE DEHYDROGENASE COMPLEX COMPONENT E1"/>
    <property type="match status" value="1"/>
</dbReference>
<dbReference type="NCBIfam" id="TIGR00239">
    <property type="entry name" value="2oxo_dh_E1"/>
    <property type="match status" value="1"/>
</dbReference>
<evidence type="ECO:0000259" key="17">
    <source>
        <dbReference type="SMART" id="SM00861"/>
    </source>
</evidence>
<evidence type="ECO:0000256" key="11">
    <source>
        <dbReference type="ARBA" id="ARBA00023052"/>
    </source>
</evidence>
<comment type="similarity">
    <text evidence="4">Belongs to the alpha-ketoglutarate dehydrogenase family.</text>
</comment>
<dbReference type="GO" id="GO:0006099">
    <property type="term" value="P:tricarboxylic acid cycle"/>
    <property type="evidence" value="ECO:0007669"/>
    <property type="project" value="UniProtKB-KW"/>
</dbReference>
<accession>A0AAW0G9P3</accession>
<comment type="cofactor">
    <cofactor evidence="1">
        <name>Mg(2+)</name>
        <dbReference type="ChEBI" id="CHEBI:18420"/>
    </cofactor>
</comment>
<evidence type="ECO:0000256" key="15">
    <source>
        <dbReference type="ARBA" id="ARBA00042984"/>
    </source>
</evidence>
<evidence type="ECO:0000256" key="16">
    <source>
        <dbReference type="ARBA" id="ARBA00051911"/>
    </source>
</evidence>